<dbReference type="Pfam" id="PF13561">
    <property type="entry name" value="adh_short_C2"/>
    <property type="match status" value="1"/>
</dbReference>
<dbReference type="KEGG" id="hdt:HYPDE_41618"/>
<dbReference type="SUPFAM" id="SSF51735">
    <property type="entry name" value="NAD(P)-binding Rossmann-fold domains"/>
    <property type="match status" value="1"/>
</dbReference>
<evidence type="ECO:0000256" key="2">
    <source>
        <dbReference type="ARBA" id="ARBA00009233"/>
    </source>
</evidence>
<evidence type="ECO:0000256" key="4">
    <source>
        <dbReference type="ARBA" id="ARBA00022832"/>
    </source>
</evidence>
<evidence type="ECO:0000256" key="11">
    <source>
        <dbReference type="PIRSR" id="PIRSR000094-3"/>
    </source>
</evidence>
<dbReference type="RefSeq" id="WP_015600005.1">
    <property type="nucleotide sequence ID" value="NC_021172.1"/>
</dbReference>
<feature type="active site" description="Proton acceptor" evidence="10">
    <location>
        <position position="154"/>
    </location>
</feature>
<evidence type="ECO:0000313" key="14">
    <source>
        <dbReference type="Proteomes" id="UP000005952"/>
    </source>
</evidence>
<dbReference type="EC" id="1.3.1.9" evidence="9"/>
<reference evidence="13 14" key="1">
    <citation type="journal article" date="2013" name="Genome Announc.">
        <title>Genome sequences for three denitrifying bacterial strains isolated from a uranium- and nitrate-contaminated subsurface environment.</title>
        <authorList>
            <person name="Venkatramanan R."/>
            <person name="Prakash O."/>
            <person name="Woyke T."/>
            <person name="Chain P."/>
            <person name="Goodwin L.A."/>
            <person name="Watson D."/>
            <person name="Brooks S."/>
            <person name="Kostka J.E."/>
            <person name="Green S.J."/>
        </authorList>
    </citation>
    <scope>NUCLEOTIDE SEQUENCE [LARGE SCALE GENOMIC DNA]</scope>
    <source>
        <strain evidence="13 14">1NES1</strain>
    </source>
</reference>
<evidence type="ECO:0000256" key="6">
    <source>
        <dbReference type="ARBA" id="ARBA00023098"/>
    </source>
</evidence>
<dbReference type="Gene3D" id="1.10.8.400">
    <property type="entry name" value="Enoyl acyl carrier protein reductase"/>
    <property type="match status" value="1"/>
</dbReference>
<gene>
    <name evidence="13" type="ORF">HYPDE_41618</name>
</gene>
<dbReference type="GO" id="GO:0004318">
    <property type="term" value="F:enoyl-[acyl-carrier-protein] reductase (NADH) activity"/>
    <property type="evidence" value="ECO:0007669"/>
    <property type="project" value="UniProtKB-EC"/>
</dbReference>
<dbReference type="Proteomes" id="UP000005952">
    <property type="component" value="Chromosome"/>
</dbReference>
<dbReference type="eggNOG" id="COG0623">
    <property type="taxonomic scope" value="Bacteria"/>
</dbReference>
<proteinExistence type="inferred from homology"/>
<dbReference type="InterPro" id="IPR014358">
    <property type="entry name" value="Enoyl-ACP_Rdtase_NADH"/>
</dbReference>
<dbReference type="GO" id="GO:0006633">
    <property type="term" value="P:fatty acid biosynthetic process"/>
    <property type="evidence" value="ECO:0007669"/>
    <property type="project" value="UniProtKB-UniPathway"/>
</dbReference>
<evidence type="ECO:0000256" key="8">
    <source>
        <dbReference type="ARBA" id="ARBA00048572"/>
    </source>
</evidence>
<keyword evidence="14" id="KW-1185">Reference proteome</keyword>
<evidence type="ECO:0000256" key="1">
    <source>
        <dbReference type="ARBA" id="ARBA00005194"/>
    </source>
</evidence>
<keyword evidence="5 9" id="KW-0560">Oxidoreductase</keyword>
<evidence type="ECO:0000256" key="3">
    <source>
        <dbReference type="ARBA" id="ARBA00022516"/>
    </source>
</evidence>
<evidence type="ECO:0000313" key="13">
    <source>
        <dbReference type="EMBL" id="AGK59991.1"/>
    </source>
</evidence>
<feature type="binding site" evidence="11">
    <location>
        <begin position="28"/>
        <end position="29"/>
    </location>
    <ligand>
        <name>NAD(+)</name>
        <dbReference type="ChEBI" id="CHEBI:57540"/>
    </ligand>
</feature>
<evidence type="ECO:0000256" key="12">
    <source>
        <dbReference type="SAM" id="MobiDB-lite"/>
    </source>
</evidence>
<dbReference type="UniPathway" id="UPA00094"/>
<feature type="binding site" evidence="11">
    <location>
        <position position="101"/>
    </location>
    <ligand>
        <name>NAD(+)</name>
        <dbReference type="ChEBI" id="CHEBI:57540"/>
    </ligand>
</feature>
<accession>N0BHT4</accession>
<sequence length="289" mass="30535">MTDIDIARPGPIMAGKRGLVMGVANDRSIAWGIARVLAGQGAELAFTYQGGAFGRRAAPLAQSLGSKIIEECNVLDLASVDRVFDRIKQEWGSLDFVVHALAYSDPKELAGRYADTTRENFINSMVISCFSFTEIAKRASALMPNGGALITLSYGGATRWVPSYNVMGVAKAALEASVRYLAADLGPQGIRVNALSAGPMRTLSGAGVSDARVIFNFQRDNSPLQRTPTLDEVAGSALYLLSPLSGAVTGEVHFVDCGYNTVSMPSLQSLKEHDTESKGPSASPSAAAE</sequence>
<dbReference type="HOGENOM" id="CLU_010194_10_1_5"/>
<evidence type="ECO:0000256" key="9">
    <source>
        <dbReference type="PIRNR" id="PIRNR000094"/>
    </source>
</evidence>
<feature type="binding site" evidence="11">
    <location>
        <position position="49"/>
    </location>
    <ligand>
        <name>NAD(+)</name>
        <dbReference type="ChEBI" id="CHEBI:57540"/>
    </ligand>
</feature>
<protein>
    <recommendedName>
        <fullName evidence="9">Enoyl-[acyl-carrier-protein] reductase [NADH]</fullName>
        <ecNumber evidence="9">1.3.1.9</ecNumber>
    </recommendedName>
</protein>
<dbReference type="STRING" id="670307.HYPDE_41618"/>
<comment type="similarity">
    <text evidence="2 9">Belongs to the short-chain dehydrogenases/reductases (SDR) family. FabI subfamily.</text>
</comment>
<organism evidence="13 14">
    <name type="scientific">Hyphomicrobium denitrificans 1NES1</name>
    <dbReference type="NCBI Taxonomy" id="670307"/>
    <lineage>
        <taxon>Bacteria</taxon>
        <taxon>Pseudomonadati</taxon>
        <taxon>Pseudomonadota</taxon>
        <taxon>Alphaproteobacteria</taxon>
        <taxon>Hyphomicrobiales</taxon>
        <taxon>Hyphomicrobiaceae</taxon>
        <taxon>Hyphomicrobium</taxon>
    </lineage>
</organism>
<name>N0BHT4_9HYPH</name>
<keyword evidence="7 9" id="KW-0275">Fatty acid biosynthesis</keyword>
<dbReference type="PANTHER" id="PTHR43159">
    <property type="entry name" value="ENOYL-[ACYL-CARRIER-PROTEIN] REDUCTASE"/>
    <property type="match status" value="1"/>
</dbReference>
<evidence type="ECO:0000256" key="7">
    <source>
        <dbReference type="ARBA" id="ARBA00023160"/>
    </source>
</evidence>
<feature type="binding site" evidence="11">
    <location>
        <position position="22"/>
    </location>
    <ligand>
        <name>NAD(+)</name>
        <dbReference type="ChEBI" id="CHEBI:57540"/>
    </ligand>
</feature>
<feature type="binding site" evidence="11">
    <location>
        <position position="171"/>
    </location>
    <ligand>
        <name>NAD(+)</name>
        <dbReference type="ChEBI" id="CHEBI:57540"/>
    </ligand>
</feature>
<comment type="pathway">
    <text evidence="1">Lipid metabolism; fatty acid biosynthesis.</text>
</comment>
<keyword evidence="3 9" id="KW-0444">Lipid biosynthesis</keyword>
<dbReference type="OrthoDB" id="9803628at2"/>
<feature type="active site" description="Proton acceptor" evidence="10">
    <location>
        <position position="164"/>
    </location>
</feature>
<keyword evidence="4" id="KW-0276">Fatty acid metabolism</keyword>
<comment type="catalytic activity">
    <reaction evidence="8 9">
        <text>a 2,3-saturated acyl-[ACP] + NAD(+) = a (2E)-enoyl-[ACP] + NADH + H(+)</text>
        <dbReference type="Rhea" id="RHEA:10240"/>
        <dbReference type="Rhea" id="RHEA-COMP:9925"/>
        <dbReference type="Rhea" id="RHEA-COMP:9926"/>
        <dbReference type="ChEBI" id="CHEBI:15378"/>
        <dbReference type="ChEBI" id="CHEBI:57540"/>
        <dbReference type="ChEBI" id="CHEBI:57945"/>
        <dbReference type="ChEBI" id="CHEBI:78784"/>
        <dbReference type="ChEBI" id="CHEBI:78785"/>
        <dbReference type="EC" id="1.3.1.9"/>
    </reaction>
</comment>
<dbReference type="Gene3D" id="3.40.50.720">
    <property type="entry name" value="NAD(P)-binding Rossmann-like Domain"/>
    <property type="match status" value="1"/>
</dbReference>
<dbReference type="EMBL" id="CP005587">
    <property type="protein sequence ID" value="AGK59991.1"/>
    <property type="molecule type" value="Genomic_DNA"/>
</dbReference>
<dbReference type="PIRSF" id="PIRSF000094">
    <property type="entry name" value="Enoyl-ACP_rdct"/>
    <property type="match status" value="1"/>
</dbReference>
<evidence type="ECO:0000256" key="10">
    <source>
        <dbReference type="PIRSR" id="PIRSR000094-1"/>
    </source>
</evidence>
<dbReference type="PRINTS" id="PR00081">
    <property type="entry name" value="GDHRDH"/>
</dbReference>
<dbReference type="AlphaFoldDB" id="N0BHT4"/>
<dbReference type="NCBIfam" id="NF005078">
    <property type="entry name" value="PRK06505.1"/>
    <property type="match status" value="1"/>
</dbReference>
<dbReference type="CDD" id="cd05372">
    <property type="entry name" value="ENR_SDR"/>
    <property type="match status" value="1"/>
</dbReference>
<keyword evidence="6" id="KW-0443">Lipid metabolism</keyword>
<evidence type="ECO:0000256" key="5">
    <source>
        <dbReference type="ARBA" id="ARBA00023002"/>
    </source>
</evidence>
<keyword evidence="9 11" id="KW-0520">NAD</keyword>
<feature type="region of interest" description="Disordered" evidence="12">
    <location>
        <begin position="270"/>
        <end position="289"/>
    </location>
</feature>
<feature type="compositionally biased region" description="Low complexity" evidence="12">
    <location>
        <begin position="280"/>
        <end position="289"/>
    </location>
</feature>
<dbReference type="InterPro" id="IPR036291">
    <property type="entry name" value="NAD(P)-bd_dom_sf"/>
</dbReference>
<dbReference type="PANTHER" id="PTHR43159:SF2">
    <property type="entry name" value="ENOYL-[ACYL-CARRIER-PROTEIN] REDUCTASE [NADH], CHLOROPLASTIC"/>
    <property type="match status" value="1"/>
</dbReference>
<dbReference type="InterPro" id="IPR002347">
    <property type="entry name" value="SDR_fam"/>
</dbReference>